<sequence>MAFVRSQRLMIRPLPRALPREGSSHPLWGSSRIFPDFGSYVSRSKEGDPGCFSALSVCRGIRSVVTCSWKISSNVYGDNESEAAPLICLKKDIRITTLLTDARSMSTQARVPTQALRQGGLQVTMLSPGFVYEPYKPREPIPFWRRWFTLSGWRRTKEDMIMELKNAYAISQLRKATGYSKKQFYQEAVNMYKEINILLADGDKALLRKLVTENMFSAFKNELKRRESIWKSVYWEFVEPVIKVRTLRARMIGVDKNDLRKAFVQLTIEFLTKQKFEAYDTNGTVVAGDLTKEVLVRDIWVFERSLFHPGACWRLCARISL</sequence>
<accession>A0A1D1YD86</accession>
<dbReference type="Pfam" id="PF04280">
    <property type="entry name" value="Tim44"/>
    <property type="match status" value="1"/>
</dbReference>
<dbReference type="SMART" id="SM00978">
    <property type="entry name" value="Tim44"/>
    <property type="match status" value="1"/>
</dbReference>
<comment type="subcellular location">
    <subcellularLocation>
        <location evidence="1">Mitochondrion</location>
    </subcellularLocation>
</comment>
<evidence type="ECO:0000256" key="6">
    <source>
        <dbReference type="ARBA" id="ARBA00038073"/>
    </source>
</evidence>
<evidence type="ECO:0000256" key="8">
    <source>
        <dbReference type="ARBA" id="ARBA00043031"/>
    </source>
</evidence>
<keyword evidence="3 10" id="KW-0689">Ribosomal protein</keyword>
<dbReference type="Gene3D" id="3.10.450.240">
    <property type="match status" value="1"/>
</dbReference>
<evidence type="ECO:0000313" key="10">
    <source>
        <dbReference type="EMBL" id="JAT52592.1"/>
    </source>
</evidence>
<keyword evidence="2" id="KW-0809">Transit peptide</keyword>
<reference evidence="10" key="1">
    <citation type="submission" date="2015-07" db="EMBL/GenBank/DDBJ databases">
        <title>Transcriptome Assembly of Anthurium amnicola.</title>
        <authorList>
            <person name="Suzuki J."/>
        </authorList>
    </citation>
    <scope>NUCLEOTIDE SEQUENCE</scope>
</reference>
<keyword evidence="4" id="KW-0496">Mitochondrion</keyword>
<evidence type="ECO:0000256" key="3">
    <source>
        <dbReference type="ARBA" id="ARBA00022980"/>
    </source>
</evidence>
<dbReference type="InterPro" id="IPR032710">
    <property type="entry name" value="NTF2-like_dom_sf"/>
</dbReference>
<gene>
    <name evidence="10" type="primary">Mrpl45_4</name>
    <name evidence="10" type="ORF">g.65536</name>
</gene>
<comment type="similarity">
    <text evidence="6">Belongs to the mitochondrion-specific ribosomal protein mL45 family.</text>
</comment>
<dbReference type="InterPro" id="IPR051975">
    <property type="entry name" value="mtLSU_mL45"/>
</dbReference>
<dbReference type="EMBL" id="GDJX01015344">
    <property type="protein sequence ID" value="JAT52592.1"/>
    <property type="molecule type" value="Transcribed_RNA"/>
</dbReference>
<evidence type="ECO:0000259" key="9">
    <source>
        <dbReference type="SMART" id="SM00978"/>
    </source>
</evidence>
<keyword evidence="5" id="KW-0687">Ribonucleoprotein</keyword>
<protein>
    <recommendedName>
        <fullName evidence="7">Large ribosomal subunit protein mL45</fullName>
    </recommendedName>
    <alternativeName>
        <fullName evidence="8">39S ribosomal protein L45, mitochondrial</fullName>
    </alternativeName>
</protein>
<dbReference type="GO" id="GO:1990904">
    <property type="term" value="C:ribonucleoprotein complex"/>
    <property type="evidence" value="ECO:0007669"/>
    <property type="project" value="UniProtKB-KW"/>
</dbReference>
<evidence type="ECO:0000256" key="7">
    <source>
        <dbReference type="ARBA" id="ARBA00039448"/>
    </source>
</evidence>
<dbReference type="GO" id="GO:0005739">
    <property type="term" value="C:mitochondrion"/>
    <property type="evidence" value="ECO:0007669"/>
    <property type="project" value="UniProtKB-SubCell"/>
</dbReference>
<dbReference type="InterPro" id="IPR007379">
    <property type="entry name" value="Tim44-like_dom"/>
</dbReference>
<dbReference type="AlphaFoldDB" id="A0A1D1YD86"/>
<proteinExistence type="inferred from homology"/>
<organism evidence="10">
    <name type="scientific">Anthurium amnicola</name>
    <dbReference type="NCBI Taxonomy" id="1678845"/>
    <lineage>
        <taxon>Eukaryota</taxon>
        <taxon>Viridiplantae</taxon>
        <taxon>Streptophyta</taxon>
        <taxon>Embryophyta</taxon>
        <taxon>Tracheophyta</taxon>
        <taxon>Spermatophyta</taxon>
        <taxon>Magnoliopsida</taxon>
        <taxon>Liliopsida</taxon>
        <taxon>Araceae</taxon>
        <taxon>Pothoideae</taxon>
        <taxon>Potheae</taxon>
        <taxon>Anthurium</taxon>
    </lineage>
</organism>
<evidence type="ECO:0000256" key="1">
    <source>
        <dbReference type="ARBA" id="ARBA00004173"/>
    </source>
</evidence>
<evidence type="ECO:0000256" key="4">
    <source>
        <dbReference type="ARBA" id="ARBA00023128"/>
    </source>
</evidence>
<dbReference type="SUPFAM" id="SSF54427">
    <property type="entry name" value="NTF2-like"/>
    <property type="match status" value="1"/>
</dbReference>
<dbReference type="GO" id="GO:0005840">
    <property type="term" value="C:ribosome"/>
    <property type="evidence" value="ECO:0007669"/>
    <property type="project" value="UniProtKB-KW"/>
</dbReference>
<dbReference type="PANTHER" id="PTHR28554">
    <property type="entry name" value="39S RIBOSOMAL PROTEIN L45, MITOCHONDRIAL"/>
    <property type="match status" value="1"/>
</dbReference>
<dbReference type="PANTHER" id="PTHR28554:SF1">
    <property type="entry name" value="LARGE RIBOSOMAL SUBUNIT PROTEIN ML45"/>
    <property type="match status" value="1"/>
</dbReference>
<evidence type="ECO:0000256" key="5">
    <source>
        <dbReference type="ARBA" id="ARBA00023274"/>
    </source>
</evidence>
<evidence type="ECO:0000256" key="2">
    <source>
        <dbReference type="ARBA" id="ARBA00022946"/>
    </source>
</evidence>
<name>A0A1D1YD86_9ARAE</name>
<feature type="domain" description="Tim44-like" evidence="9">
    <location>
        <begin position="167"/>
        <end position="320"/>
    </location>
</feature>